<dbReference type="Proteomes" id="UP000801492">
    <property type="component" value="Unassembled WGS sequence"/>
</dbReference>
<dbReference type="OrthoDB" id="6713977at2759"/>
<accession>A0A8K0DD96</accession>
<dbReference type="Gene3D" id="3.40.1800.20">
    <property type="match status" value="1"/>
</dbReference>
<gene>
    <name evidence="6" type="ORF">ILUMI_07540</name>
</gene>
<feature type="region of interest" description="Disordered" evidence="3">
    <location>
        <begin position="128"/>
        <end position="148"/>
    </location>
</feature>
<evidence type="ECO:0000256" key="2">
    <source>
        <dbReference type="PROSITE-ProRule" id="PRU01263"/>
    </source>
</evidence>
<sequence>MNEICRTCLQEVGDSSVMFYLDAVDSHSETITIRCKLADCVPEMDLDVVPNAFICNSCFESLMVAHEFKNKCLETEGRIQSYIEQMGYVLTSVDLREIVQQSKVQLPTVNIKSQIATTTFMQPLNYPTAKDSSHSRTTLFDSNKNPVKLKDEPKEKSLDLKNLQCDTRAFFAVPKIAQLLAEGDRNLYKCGQCNYKASSDFELKSHEETHQSQRLEKCDFFAVPRITQLLTEGNGTSSHICHQCSYIASSDLDLKSHEETHRVCDTKNFFCHTKNFTVFK</sequence>
<evidence type="ECO:0000259" key="4">
    <source>
        <dbReference type="PROSITE" id="PS50157"/>
    </source>
</evidence>
<dbReference type="GO" id="GO:0005634">
    <property type="term" value="C:nucleus"/>
    <property type="evidence" value="ECO:0007669"/>
    <property type="project" value="InterPro"/>
</dbReference>
<keyword evidence="2" id="KW-0862">Zinc</keyword>
<feature type="compositionally biased region" description="Polar residues" evidence="3">
    <location>
        <begin position="135"/>
        <end position="145"/>
    </location>
</feature>
<dbReference type="EMBL" id="VTPC01003375">
    <property type="protein sequence ID" value="KAF2898630.1"/>
    <property type="molecule type" value="Genomic_DNA"/>
</dbReference>
<comment type="caution">
    <text evidence="6">The sequence shown here is derived from an EMBL/GenBank/DDBJ whole genome shotgun (WGS) entry which is preliminary data.</text>
</comment>
<feature type="binding site" evidence="2">
    <location>
        <position position="5"/>
    </location>
    <ligand>
        <name>Zn(2+)</name>
        <dbReference type="ChEBI" id="CHEBI:29105"/>
    </ligand>
</feature>
<protein>
    <recommendedName>
        <fullName evidence="8">ZAD domain-containing protein</fullName>
    </recommendedName>
</protein>
<feature type="binding site" evidence="2">
    <location>
        <position position="8"/>
    </location>
    <ligand>
        <name>Zn(2+)</name>
        <dbReference type="ChEBI" id="CHEBI:29105"/>
    </ligand>
</feature>
<evidence type="ECO:0000313" key="6">
    <source>
        <dbReference type="EMBL" id="KAF2898630.1"/>
    </source>
</evidence>
<feature type="binding site" evidence="2">
    <location>
        <position position="55"/>
    </location>
    <ligand>
        <name>Zn(2+)</name>
        <dbReference type="ChEBI" id="CHEBI:29105"/>
    </ligand>
</feature>
<evidence type="ECO:0008006" key="8">
    <source>
        <dbReference type="Google" id="ProtNLM"/>
    </source>
</evidence>
<evidence type="ECO:0000313" key="7">
    <source>
        <dbReference type="Proteomes" id="UP000801492"/>
    </source>
</evidence>
<evidence type="ECO:0000259" key="5">
    <source>
        <dbReference type="PROSITE" id="PS51915"/>
    </source>
</evidence>
<organism evidence="6 7">
    <name type="scientific">Ignelater luminosus</name>
    <name type="common">Cucubano</name>
    <name type="synonym">Pyrophorus luminosus</name>
    <dbReference type="NCBI Taxonomy" id="2038154"/>
    <lineage>
        <taxon>Eukaryota</taxon>
        <taxon>Metazoa</taxon>
        <taxon>Ecdysozoa</taxon>
        <taxon>Arthropoda</taxon>
        <taxon>Hexapoda</taxon>
        <taxon>Insecta</taxon>
        <taxon>Pterygota</taxon>
        <taxon>Neoptera</taxon>
        <taxon>Endopterygota</taxon>
        <taxon>Coleoptera</taxon>
        <taxon>Polyphaga</taxon>
        <taxon>Elateriformia</taxon>
        <taxon>Elateroidea</taxon>
        <taxon>Elateridae</taxon>
        <taxon>Agrypninae</taxon>
        <taxon>Pyrophorini</taxon>
        <taxon>Ignelater</taxon>
    </lineage>
</organism>
<keyword evidence="2" id="KW-0479">Metal-binding</keyword>
<dbReference type="InterPro" id="IPR012934">
    <property type="entry name" value="Znf_AD"/>
</dbReference>
<evidence type="ECO:0000256" key="3">
    <source>
        <dbReference type="SAM" id="MobiDB-lite"/>
    </source>
</evidence>
<dbReference type="Pfam" id="PF07776">
    <property type="entry name" value="zf-AD"/>
    <property type="match status" value="1"/>
</dbReference>
<keyword evidence="7" id="KW-1185">Reference proteome</keyword>
<dbReference type="AlphaFoldDB" id="A0A8K0DD96"/>
<proteinExistence type="predicted"/>
<dbReference type="PROSITE" id="PS51915">
    <property type="entry name" value="ZAD"/>
    <property type="match status" value="1"/>
</dbReference>
<dbReference type="PROSITE" id="PS50157">
    <property type="entry name" value="ZINC_FINGER_C2H2_2"/>
    <property type="match status" value="1"/>
</dbReference>
<dbReference type="SMART" id="SM00868">
    <property type="entry name" value="zf-AD"/>
    <property type="match status" value="1"/>
</dbReference>
<dbReference type="InterPro" id="IPR013087">
    <property type="entry name" value="Znf_C2H2_type"/>
</dbReference>
<feature type="domain" description="C2H2-type" evidence="4">
    <location>
        <begin position="188"/>
        <end position="215"/>
    </location>
</feature>
<dbReference type="SMART" id="SM00355">
    <property type="entry name" value="ZnF_C2H2"/>
    <property type="match status" value="2"/>
</dbReference>
<evidence type="ECO:0000256" key="1">
    <source>
        <dbReference type="PROSITE-ProRule" id="PRU00042"/>
    </source>
</evidence>
<dbReference type="GO" id="GO:0008270">
    <property type="term" value="F:zinc ion binding"/>
    <property type="evidence" value="ECO:0007669"/>
    <property type="project" value="UniProtKB-UniRule"/>
</dbReference>
<name>A0A8K0DD96_IGNLU</name>
<keyword evidence="1" id="KW-0863">Zinc-finger</keyword>
<feature type="binding site" evidence="2">
    <location>
        <position position="58"/>
    </location>
    <ligand>
        <name>Zn(2+)</name>
        <dbReference type="ChEBI" id="CHEBI:29105"/>
    </ligand>
</feature>
<feature type="domain" description="ZAD" evidence="5">
    <location>
        <begin position="3"/>
        <end position="82"/>
    </location>
</feature>
<dbReference type="SUPFAM" id="SSF57716">
    <property type="entry name" value="Glucocorticoid receptor-like (DNA-binding domain)"/>
    <property type="match status" value="1"/>
</dbReference>
<reference evidence="6" key="1">
    <citation type="submission" date="2019-08" db="EMBL/GenBank/DDBJ databases">
        <title>The genome of the North American firefly Photinus pyralis.</title>
        <authorList>
            <consortium name="Photinus pyralis genome working group"/>
            <person name="Fallon T.R."/>
            <person name="Sander Lower S.E."/>
            <person name="Weng J.-K."/>
        </authorList>
    </citation>
    <scope>NUCLEOTIDE SEQUENCE</scope>
    <source>
        <strain evidence="6">TRF0915ILg1</strain>
        <tissue evidence="6">Whole body</tissue>
    </source>
</reference>